<evidence type="ECO:0008006" key="4">
    <source>
        <dbReference type="Google" id="ProtNLM"/>
    </source>
</evidence>
<name>A0ABQ8S3J9_PERAM</name>
<evidence type="ECO:0000256" key="1">
    <source>
        <dbReference type="ARBA" id="ARBA00004123"/>
    </source>
</evidence>
<dbReference type="EMBL" id="JAJSOF020000037">
    <property type="protein sequence ID" value="KAJ4428467.1"/>
    <property type="molecule type" value="Genomic_DNA"/>
</dbReference>
<dbReference type="Gene3D" id="1.10.10.60">
    <property type="entry name" value="Homeodomain-like"/>
    <property type="match status" value="1"/>
</dbReference>
<sequence length="75" mass="8781">MSSRKRKQWSQEAMKYAVKEKRMGYLKASKTFHVPRSTLVDFVKSGEDPEEEKRYSHSSFSAGDAQQYKGYFFST</sequence>
<accession>A0ABQ8S3J9</accession>
<protein>
    <recommendedName>
        <fullName evidence="4">HTH psq-type domain-containing protein</fullName>
    </recommendedName>
</protein>
<dbReference type="SUPFAM" id="SSF46689">
    <property type="entry name" value="Homeodomain-like"/>
    <property type="match status" value="1"/>
</dbReference>
<comment type="subcellular location">
    <subcellularLocation>
        <location evidence="1">Nucleus</location>
    </subcellularLocation>
</comment>
<dbReference type="InterPro" id="IPR009057">
    <property type="entry name" value="Homeodomain-like_sf"/>
</dbReference>
<proteinExistence type="predicted"/>
<keyword evidence="3" id="KW-1185">Reference proteome</keyword>
<evidence type="ECO:0000313" key="2">
    <source>
        <dbReference type="EMBL" id="KAJ4428467.1"/>
    </source>
</evidence>
<evidence type="ECO:0000313" key="3">
    <source>
        <dbReference type="Proteomes" id="UP001148838"/>
    </source>
</evidence>
<organism evidence="2 3">
    <name type="scientific">Periplaneta americana</name>
    <name type="common">American cockroach</name>
    <name type="synonym">Blatta americana</name>
    <dbReference type="NCBI Taxonomy" id="6978"/>
    <lineage>
        <taxon>Eukaryota</taxon>
        <taxon>Metazoa</taxon>
        <taxon>Ecdysozoa</taxon>
        <taxon>Arthropoda</taxon>
        <taxon>Hexapoda</taxon>
        <taxon>Insecta</taxon>
        <taxon>Pterygota</taxon>
        <taxon>Neoptera</taxon>
        <taxon>Polyneoptera</taxon>
        <taxon>Dictyoptera</taxon>
        <taxon>Blattodea</taxon>
        <taxon>Blattoidea</taxon>
        <taxon>Blattidae</taxon>
        <taxon>Blattinae</taxon>
        <taxon>Periplaneta</taxon>
    </lineage>
</organism>
<comment type="caution">
    <text evidence="2">The sequence shown here is derived from an EMBL/GenBank/DDBJ whole genome shotgun (WGS) entry which is preliminary data.</text>
</comment>
<dbReference type="Proteomes" id="UP001148838">
    <property type="component" value="Unassembled WGS sequence"/>
</dbReference>
<reference evidence="2 3" key="1">
    <citation type="journal article" date="2022" name="Allergy">
        <title>Genome assembly and annotation of Periplaneta americana reveal a comprehensive cockroach allergen profile.</title>
        <authorList>
            <person name="Wang L."/>
            <person name="Xiong Q."/>
            <person name="Saelim N."/>
            <person name="Wang L."/>
            <person name="Nong W."/>
            <person name="Wan A.T."/>
            <person name="Shi M."/>
            <person name="Liu X."/>
            <person name="Cao Q."/>
            <person name="Hui J.H.L."/>
            <person name="Sookrung N."/>
            <person name="Leung T.F."/>
            <person name="Tungtrongchitr A."/>
            <person name="Tsui S.K.W."/>
        </authorList>
    </citation>
    <scope>NUCLEOTIDE SEQUENCE [LARGE SCALE GENOMIC DNA]</scope>
    <source>
        <strain evidence="2">PWHHKU_190912</strain>
    </source>
</reference>
<gene>
    <name evidence="2" type="ORF">ANN_24504</name>
</gene>